<name>A0A383VP68_TETOB</name>
<reference evidence="3 4" key="1">
    <citation type="submission" date="2016-10" db="EMBL/GenBank/DDBJ databases">
        <authorList>
            <person name="Cai Z."/>
        </authorList>
    </citation>
    <scope>NUCLEOTIDE SEQUENCE [LARGE SCALE GENOMIC DNA]</scope>
</reference>
<evidence type="ECO:0000256" key="2">
    <source>
        <dbReference type="SAM" id="SignalP"/>
    </source>
</evidence>
<protein>
    <submittedName>
        <fullName evidence="3">Uncharacterized protein</fullName>
    </submittedName>
</protein>
<keyword evidence="2" id="KW-0732">Signal</keyword>
<evidence type="ECO:0000313" key="4">
    <source>
        <dbReference type="Proteomes" id="UP000256970"/>
    </source>
</evidence>
<accession>A0A383VP68</accession>
<proteinExistence type="predicted"/>
<evidence type="ECO:0000256" key="1">
    <source>
        <dbReference type="SAM" id="MobiDB-lite"/>
    </source>
</evidence>
<feature type="chain" id="PRO_5016813810" evidence="2">
    <location>
        <begin position="19"/>
        <end position="256"/>
    </location>
</feature>
<organism evidence="3 4">
    <name type="scientific">Tetradesmus obliquus</name>
    <name type="common">Green alga</name>
    <name type="synonym">Acutodesmus obliquus</name>
    <dbReference type="NCBI Taxonomy" id="3088"/>
    <lineage>
        <taxon>Eukaryota</taxon>
        <taxon>Viridiplantae</taxon>
        <taxon>Chlorophyta</taxon>
        <taxon>core chlorophytes</taxon>
        <taxon>Chlorophyceae</taxon>
        <taxon>CS clade</taxon>
        <taxon>Sphaeropleales</taxon>
        <taxon>Scenedesmaceae</taxon>
        <taxon>Tetradesmus</taxon>
    </lineage>
</organism>
<feature type="region of interest" description="Disordered" evidence="1">
    <location>
        <begin position="17"/>
        <end position="63"/>
    </location>
</feature>
<keyword evidence="4" id="KW-1185">Reference proteome</keyword>
<dbReference type="EMBL" id="FNXT01000786">
    <property type="protein sequence ID" value="SZX67318.1"/>
    <property type="molecule type" value="Genomic_DNA"/>
</dbReference>
<feature type="signal peptide" evidence="2">
    <location>
        <begin position="1"/>
        <end position="18"/>
    </location>
</feature>
<gene>
    <name evidence="3" type="ORF">BQ4739_LOCUS7723</name>
</gene>
<feature type="compositionally biased region" description="Low complexity" evidence="1">
    <location>
        <begin position="33"/>
        <end position="44"/>
    </location>
</feature>
<sequence>MTGVGLPAALGLAGVAAAGPAPTPAVPGDNVQSPASPSAARGSAQYSSTKKQRMGQPGLPARLVQQEEVEVAVRPGRQALSDTSDDDYLPETMQQQKHRQQLNTTFSSAVQAPAVAAAAAGSGDMQVHHDGAGSTTRIVYKVLTTPCVRGSRMRLNSTLAKQQARACCEVGVPLWRHLMASSSTESSSGSIRVKLTPKQLKAKLQEFRQQSEANATYLDSSGNRNLPLHLQALLQLLSPHDDPLLIHCCLHMMIHC</sequence>
<dbReference type="Proteomes" id="UP000256970">
    <property type="component" value="Unassembled WGS sequence"/>
</dbReference>
<evidence type="ECO:0000313" key="3">
    <source>
        <dbReference type="EMBL" id="SZX67318.1"/>
    </source>
</evidence>
<dbReference type="AlphaFoldDB" id="A0A383VP68"/>